<sequence length="57" mass="6887">MKLGSVFVKIDEKFNKLLEYPRVIWAKQKIMKQIQIGLCFFVEVVYNRIVINLPRCW</sequence>
<dbReference type="AlphaFoldDB" id="A8SEX0"/>
<proteinExistence type="predicted"/>
<organism evidence="1 2">
    <name type="scientific">Faecalibacterium prausnitzii M21/2</name>
    <dbReference type="NCBI Taxonomy" id="411485"/>
    <lineage>
        <taxon>Bacteria</taxon>
        <taxon>Bacillati</taxon>
        <taxon>Bacillota</taxon>
        <taxon>Clostridia</taxon>
        <taxon>Eubacteriales</taxon>
        <taxon>Oscillospiraceae</taxon>
        <taxon>Faecalibacterium</taxon>
    </lineage>
</organism>
<accession>A8SEX0</accession>
<evidence type="ECO:0000313" key="1">
    <source>
        <dbReference type="EMBL" id="EDP19803.1"/>
    </source>
</evidence>
<name>A8SEX0_9FIRM</name>
<evidence type="ECO:0000313" key="2">
    <source>
        <dbReference type="Proteomes" id="UP000005945"/>
    </source>
</evidence>
<reference evidence="1 2" key="2">
    <citation type="submission" date="2007-09" db="EMBL/GenBank/DDBJ databases">
        <authorList>
            <person name="Fulton L."/>
            <person name="Clifton S."/>
            <person name="Fulton B."/>
            <person name="Xu J."/>
            <person name="Minx P."/>
            <person name="Pepin K.H."/>
            <person name="Johnson M."/>
            <person name="Thiruvilangam P."/>
            <person name="Bhonagiri V."/>
            <person name="Nash W.E."/>
            <person name="Mardis E.R."/>
            <person name="Wilson R.K."/>
        </authorList>
    </citation>
    <scope>NUCLEOTIDE SEQUENCE [LARGE SCALE GENOMIC DNA]</scope>
    <source>
        <strain evidence="1 2">M21/2</strain>
    </source>
</reference>
<reference evidence="1 2" key="1">
    <citation type="submission" date="2007-09" db="EMBL/GenBank/DDBJ databases">
        <title>Draft genome sequence of Faecalibacterium prausnitzii M21/2.</title>
        <authorList>
            <person name="Sudarsanam P."/>
            <person name="Ley R."/>
            <person name="Guruge J."/>
            <person name="Turnbaugh P.J."/>
            <person name="Mahowald M."/>
            <person name="Liep D."/>
            <person name="Gordon J."/>
        </authorList>
    </citation>
    <scope>NUCLEOTIDE SEQUENCE [LARGE SCALE GENOMIC DNA]</scope>
    <source>
        <strain evidence="1 2">M21/2</strain>
    </source>
</reference>
<gene>
    <name evidence="1" type="ORF">FAEPRAM212_02585</name>
</gene>
<protein>
    <submittedName>
        <fullName evidence="1">Uncharacterized protein</fullName>
    </submittedName>
</protein>
<dbReference type="EMBL" id="ABED02000029">
    <property type="protein sequence ID" value="EDP19803.1"/>
    <property type="molecule type" value="Genomic_DNA"/>
</dbReference>
<dbReference type="Proteomes" id="UP000005945">
    <property type="component" value="Unassembled WGS sequence"/>
</dbReference>
<dbReference type="HOGENOM" id="CLU_2990044_0_0_9"/>
<comment type="caution">
    <text evidence="1">The sequence shown here is derived from an EMBL/GenBank/DDBJ whole genome shotgun (WGS) entry which is preliminary data.</text>
</comment>